<reference evidence="3" key="1">
    <citation type="submission" date="2020-03" db="EMBL/GenBank/DDBJ databases">
        <title>Phycicoccus flavus sp. nov., a novel endophytic actinobacterium isolated from branch of Kandelia candel.</title>
        <authorList>
            <person name="Tuo L."/>
        </authorList>
    </citation>
    <scope>NUCLEOTIDE SEQUENCE</scope>
    <source>
        <strain evidence="3">CMS6Z-2</strain>
    </source>
</reference>
<gene>
    <name evidence="3" type="ORF">EPD83_005530</name>
</gene>
<comment type="caution">
    <text evidence="3">The sequence shown here is derived from an EMBL/GenBank/DDBJ whole genome shotgun (WGS) entry which is preliminary data.</text>
</comment>
<feature type="region of interest" description="Disordered" evidence="1">
    <location>
        <begin position="31"/>
        <end position="61"/>
    </location>
</feature>
<dbReference type="PROSITE" id="PS51257">
    <property type="entry name" value="PROKAR_LIPOPROTEIN"/>
    <property type="match status" value="1"/>
</dbReference>
<keyword evidence="4" id="KW-1185">Reference proteome</keyword>
<evidence type="ECO:0000313" key="3">
    <source>
        <dbReference type="EMBL" id="NHA67518.1"/>
    </source>
</evidence>
<evidence type="ECO:0000313" key="4">
    <source>
        <dbReference type="Proteomes" id="UP000287866"/>
    </source>
</evidence>
<protein>
    <recommendedName>
        <fullName evidence="5">Lipoprotein</fullName>
    </recommendedName>
</protein>
<keyword evidence="2" id="KW-0732">Signal</keyword>
<dbReference type="EMBL" id="SAYU02000012">
    <property type="protein sequence ID" value="NHA67518.1"/>
    <property type="molecule type" value="Genomic_DNA"/>
</dbReference>
<feature type="signal peptide" evidence="2">
    <location>
        <begin position="1"/>
        <end position="24"/>
    </location>
</feature>
<proteinExistence type="predicted"/>
<accession>A0A8T6QZX2</accession>
<evidence type="ECO:0000256" key="2">
    <source>
        <dbReference type="SAM" id="SignalP"/>
    </source>
</evidence>
<evidence type="ECO:0000256" key="1">
    <source>
        <dbReference type="SAM" id="MobiDB-lite"/>
    </source>
</evidence>
<dbReference type="RefSeq" id="WP_165566316.1">
    <property type="nucleotide sequence ID" value="NZ_SAYU02000012.1"/>
</dbReference>
<dbReference type="Proteomes" id="UP000287866">
    <property type="component" value="Unassembled WGS sequence"/>
</dbReference>
<evidence type="ECO:0008006" key="5">
    <source>
        <dbReference type="Google" id="ProtNLM"/>
    </source>
</evidence>
<feature type="chain" id="PRO_5039051287" description="Lipoprotein" evidence="2">
    <location>
        <begin position="25"/>
        <end position="177"/>
    </location>
</feature>
<dbReference type="AlphaFoldDB" id="A0A8T6QZX2"/>
<organism evidence="3 4">
    <name type="scientific">Phycicoccus flavus</name>
    <dbReference type="NCBI Taxonomy" id="2502783"/>
    <lineage>
        <taxon>Bacteria</taxon>
        <taxon>Bacillati</taxon>
        <taxon>Actinomycetota</taxon>
        <taxon>Actinomycetes</taxon>
        <taxon>Micrococcales</taxon>
        <taxon>Intrasporangiaceae</taxon>
        <taxon>Phycicoccus</taxon>
    </lineage>
</organism>
<name>A0A8T6QZX2_9MICO</name>
<sequence>MTRLRPGPALVVATCVALTLATGACGLSDDAAGARPDAAGSTPTSESPSASRSSSAADSPEAVLGLAGLQLPPGAGGAQVETRTGLPENVEEAYRVTFVVDRGAALGFCASGGLGGDLPAVALTADQTEALGVEGTPAQGSRICASQWPENPAWQRTVLIEPDDPTTVHVGLERWSR</sequence>